<feature type="transmembrane region" description="Helical" evidence="7">
    <location>
        <begin position="93"/>
        <end position="119"/>
    </location>
</feature>
<keyword evidence="3" id="KW-1003">Cell membrane</keyword>
<dbReference type="STRING" id="272843.PM1265"/>
<evidence type="ECO:0000256" key="6">
    <source>
        <dbReference type="ARBA" id="ARBA00023136"/>
    </source>
</evidence>
<keyword evidence="10" id="KW-1185">Reference proteome</keyword>
<evidence type="ECO:0000256" key="3">
    <source>
        <dbReference type="ARBA" id="ARBA00022475"/>
    </source>
</evidence>
<keyword evidence="6 7" id="KW-0472">Membrane</keyword>
<evidence type="ECO:0000256" key="7">
    <source>
        <dbReference type="RuleBase" id="RU363032"/>
    </source>
</evidence>
<dbReference type="TCDB" id="3.A.1.17.6">
    <property type="family name" value="the atp-binding cassette (abc) superfamily"/>
</dbReference>
<dbReference type="Pfam" id="PF00528">
    <property type="entry name" value="BPD_transp_1"/>
    <property type="match status" value="1"/>
</dbReference>
<feature type="domain" description="ABC transmembrane type-1" evidence="8">
    <location>
        <begin position="55"/>
        <end position="239"/>
    </location>
</feature>
<evidence type="ECO:0000256" key="1">
    <source>
        <dbReference type="ARBA" id="ARBA00004651"/>
    </source>
</evidence>
<dbReference type="KEGG" id="pmu:PM1265"/>
<dbReference type="PANTHER" id="PTHR30151:SF20">
    <property type="entry name" value="ABC TRANSPORTER PERMEASE PROTEIN HI_0355-RELATED"/>
    <property type="match status" value="1"/>
</dbReference>
<comment type="similarity">
    <text evidence="7">Belongs to the binding-protein-dependent transport system permease family.</text>
</comment>
<organism evidence="9 10">
    <name type="scientific">Pasteurella multocida (strain Pm70)</name>
    <dbReference type="NCBI Taxonomy" id="272843"/>
    <lineage>
        <taxon>Bacteria</taxon>
        <taxon>Pseudomonadati</taxon>
        <taxon>Pseudomonadota</taxon>
        <taxon>Gammaproteobacteria</taxon>
        <taxon>Pasteurellales</taxon>
        <taxon>Pasteurellaceae</taxon>
        <taxon>Pasteurella</taxon>
    </lineage>
</organism>
<comment type="subcellular location">
    <subcellularLocation>
        <location evidence="1 7">Cell membrane</location>
        <topology evidence="1 7">Multi-pass membrane protein</topology>
    </subcellularLocation>
</comment>
<dbReference type="InterPro" id="IPR000515">
    <property type="entry name" value="MetI-like"/>
</dbReference>
<name>Q9CLG9_PASMU</name>
<dbReference type="AlphaFoldDB" id="Q9CLG9"/>
<feature type="transmembrane region" description="Helical" evidence="7">
    <location>
        <begin position="61"/>
        <end position="86"/>
    </location>
</feature>
<evidence type="ECO:0000259" key="8">
    <source>
        <dbReference type="PROSITE" id="PS50928"/>
    </source>
</evidence>
<keyword evidence="4 7" id="KW-0812">Transmembrane</keyword>
<accession>Q9CLG9</accession>
<dbReference type="EMBL" id="AE004439">
    <property type="protein sequence ID" value="AAK03349.1"/>
    <property type="molecule type" value="Genomic_DNA"/>
</dbReference>
<dbReference type="GO" id="GO:0055085">
    <property type="term" value="P:transmembrane transport"/>
    <property type="evidence" value="ECO:0007669"/>
    <property type="project" value="InterPro"/>
</dbReference>
<protein>
    <recommendedName>
        <fullName evidence="8">ABC transmembrane type-1 domain-containing protein</fullName>
    </recommendedName>
</protein>
<gene>
    <name evidence="9" type="ordered locus">PM1265</name>
</gene>
<evidence type="ECO:0000256" key="5">
    <source>
        <dbReference type="ARBA" id="ARBA00022989"/>
    </source>
</evidence>
<dbReference type="Proteomes" id="UP000000809">
    <property type="component" value="Chromosome"/>
</dbReference>
<dbReference type="EnsemblBacteria" id="AAK03349">
    <property type="protein sequence ID" value="AAK03349"/>
    <property type="gene ID" value="PM1265"/>
</dbReference>
<dbReference type="SUPFAM" id="SSF161098">
    <property type="entry name" value="MetI-like"/>
    <property type="match status" value="1"/>
</dbReference>
<feature type="transmembrane region" description="Helical" evidence="7">
    <location>
        <begin position="125"/>
        <end position="144"/>
    </location>
</feature>
<keyword evidence="5 7" id="KW-1133">Transmembrane helix</keyword>
<feature type="transmembrane region" description="Helical" evidence="7">
    <location>
        <begin position="218"/>
        <end position="239"/>
    </location>
</feature>
<evidence type="ECO:0000256" key="4">
    <source>
        <dbReference type="ARBA" id="ARBA00022692"/>
    </source>
</evidence>
<dbReference type="PROSITE" id="PS50928">
    <property type="entry name" value="ABC_TM1"/>
    <property type="match status" value="1"/>
</dbReference>
<keyword evidence="2 7" id="KW-0813">Transport</keyword>
<evidence type="ECO:0000313" key="10">
    <source>
        <dbReference type="Proteomes" id="UP000000809"/>
    </source>
</evidence>
<proteinExistence type="inferred from homology"/>
<dbReference type="CDD" id="cd06261">
    <property type="entry name" value="TM_PBP2"/>
    <property type="match status" value="1"/>
</dbReference>
<sequence>MRGNMKIKPLIHVVLLSLMLLALWQSAVFFFDIPRYMLPPPNDVLAQLHNRYDLLWQHSQITLLEIGLGLFLGVSLGLISALLLSASDYLSKLLLPLLVISQAIPVFAIAPLLVLWFGYGLASKIVMTILIIYFPVTAACYDGLRNTSMQWLELAKTMQVSASAMLFKVRLPAALPSFASGLRIAVSVAPIGAIVGEWVGSSQGLGYLMLHANARMQVDLMFSALLILMVISLVLYFSVDYFLRKWLPWVQYIK</sequence>
<dbReference type="GO" id="GO:0005886">
    <property type="term" value="C:plasma membrane"/>
    <property type="evidence" value="ECO:0007669"/>
    <property type="project" value="UniProtKB-SubCell"/>
</dbReference>
<evidence type="ECO:0000313" key="9">
    <source>
        <dbReference type="EMBL" id="AAK03349.1"/>
    </source>
</evidence>
<reference evidence="9 10" key="1">
    <citation type="journal article" date="2001" name="Proc. Natl. Acad. Sci. U.S.A.">
        <title>Complete genomic sequence of Pasteurella multocida Pm70.</title>
        <authorList>
            <person name="May B.J."/>
            <person name="Zhang Q."/>
            <person name="Li L.L."/>
            <person name="Paustian M.L."/>
            <person name="Whittam T.S."/>
            <person name="Kapur V."/>
        </authorList>
    </citation>
    <scope>NUCLEOTIDE SEQUENCE [LARGE SCALE GENOMIC DNA]</scope>
    <source>
        <strain evidence="9 10">Pm70</strain>
    </source>
</reference>
<dbReference type="Gene3D" id="1.10.3720.10">
    <property type="entry name" value="MetI-like"/>
    <property type="match status" value="1"/>
</dbReference>
<evidence type="ECO:0000256" key="2">
    <source>
        <dbReference type="ARBA" id="ARBA00022448"/>
    </source>
</evidence>
<dbReference type="InterPro" id="IPR035906">
    <property type="entry name" value="MetI-like_sf"/>
</dbReference>
<dbReference type="HOGENOM" id="CLU_046113_2_1_6"/>
<dbReference type="PANTHER" id="PTHR30151">
    <property type="entry name" value="ALKANE SULFONATE ABC TRANSPORTER-RELATED, MEMBRANE SUBUNIT"/>
    <property type="match status" value="1"/>
</dbReference>